<name>A0A9D9HRB1_9SPIR</name>
<reference evidence="3" key="2">
    <citation type="journal article" date="2021" name="PeerJ">
        <title>Extensive microbial diversity within the chicken gut microbiome revealed by metagenomics and culture.</title>
        <authorList>
            <person name="Gilroy R."/>
            <person name="Ravi A."/>
            <person name="Getino M."/>
            <person name="Pursley I."/>
            <person name="Horton D.L."/>
            <person name="Alikhan N.F."/>
            <person name="Baker D."/>
            <person name="Gharbi K."/>
            <person name="Hall N."/>
            <person name="Watson M."/>
            <person name="Adriaenssens E.M."/>
            <person name="Foster-Nyarko E."/>
            <person name="Jarju S."/>
            <person name="Secka A."/>
            <person name="Antonio M."/>
            <person name="Oren A."/>
            <person name="Chaudhuri R.R."/>
            <person name="La Ragione R."/>
            <person name="Hildebrand F."/>
            <person name="Pallen M.J."/>
        </authorList>
    </citation>
    <scope>NUCLEOTIDE SEQUENCE</scope>
    <source>
        <strain evidence="3">10532</strain>
    </source>
</reference>
<evidence type="ECO:0000259" key="2">
    <source>
        <dbReference type="Pfam" id="PF12682"/>
    </source>
</evidence>
<dbReference type="Pfam" id="PF12682">
    <property type="entry name" value="Flavodoxin_4"/>
    <property type="match status" value="1"/>
</dbReference>
<evidence type="ECO:0000313" key="4">
    <source>
        <dbReference type="Proteomes" id="UP000823638"/>
    </source>
</evidence>
<dbReference type="GO" id="GO:0010181">
    <property type="term" value="F:FMN binding"/>
    <property type="evidence" value="ECO:0007669"/>
    <property type="project" value="InterPro"/>
</dbReference>
<reference evidence="3" key="1">
    <citation type="submission" date="2020-10" db="EMBL/GenBank/DDBJ databases">
        <authorList>
            <person name="Gilroy R."/>
        </authorList>
    </citation>
    <scope>NUCLEOTIDE SEQUENCE</scope>
    <source>
        <strain evidence="3">10532</strain>
    </source>
</reference>
<gene>
    <name evidence="3" type="ORF">IAA81_10045</name>
</gene>
<organism evidence="3 4">
    <name type="scientific">Candidatus Gallitreponema excrementavium</name>
    <dbReference type="NCBI Taxonomy" id="2840840"/>
    <lineage>
        <taxon>Bacteria</taxon>
        <taxon>Pseudomonadati</taxon>
        <taxon>Spirochaetota</taxon>
        <taxon>Spirochaetia</taxon>
        <taxon>Spirochaetales</taxon>
        <taxon>Candidatus Gallitreponema</taxon>
    </lineage>
</organism>
<dbReference type="Gene3D" id="3.40.50.360">
    <property type="match status" value="1"/>
</dbReference>
<dbReference type="Proteomes" id="UP000823638">
    <property type="component" value="Unassembled WGS sequence"/>
</dbReference>
<protein>
    <submittedName>
        <fullName evidence="3">NAD(P)H-dependent oxidoreductase</fullName>
    </submittedName>
</protein>
<feature type="domain" description="Flavodoxin-like" evidence="2">
    <location>
        <begin position="26"/>
        <end position="178"/>
    </location>
</feature>
<sequence length="183" mass="20667">MKYSKNLFLLSSLFALSAGAWAEDEKVLVAYFSWSSSHNTRTMAEYIAEETGGKLFEIKPAVPYTTSYNQVLDVARKELAEKARPTLAENISQEEMASYDTIFIGYPIWWYDAPMIIYSFLESHNFAGKKIIPFATSGGSGLNEEEKFRDLTGTEVEEGLCISNIRSSKARKQIQDWLSGVFK</sequence>
<accession>A0A9D9HRB1</accession>
<evidence type="ECO:0000313" key="3">
    <source>
        <dbReference type="EMBL" id="MBO8458547.1"/>
    </source>
</evidence>
<comment type="caution">
    <text evidence="3">The sequence shown here is derived from an EMBL/GenBank/DDBJ whole genome shotgun (WGS) entry which is preliminary data.</text>
</comment>
<dbReference type="PANTHER" id="PTHR39201:SF1">
    <property type="entry name" value="FLAVODOXIN-LIKE DOMAIN-CONTAINING PROTEIN"/>
    <property type="match status" value="1"/>
</dbReference>
<dbReference type="InterPro" id="IPR029039">
    <property type="entry name" value="Flavoprotein-like_sf"/>
</dbReference>
<keyword evidence="1" id="KW-0732">Signal</keyword>
<proteinExistence type="predicted"/>
<feature type="signal peptide" evidence="1">
    <location>
        <begin position="1"/>
        <end position="22"/>
    </location>
</feature>
<dbReference type="SUPFAM" id="SSF52218">
    <property type="entry name" value="Flavoproteins"/>
    <property type="match status" value="1"/>
</dbReference>
<dbReference type="InterPro" id="IPR008254">
    <property type="entry name" value="Flavodoxin/NO_synth"/>
</dbReference>
<feature type="chain" id="PRO_5038921160" evidence="1">
    <location>
        <begin position="23"/>
        <end position="183"/>
    </location>
</feature>
<evidence type="ECO:0000256" key="1">
    <source>
        <dbReference type="SAM" id="SignalP"/>
    </source>
</evidence>
<dbReference type="EMBL" id="JADIMM010000115">
    <property type="protein sequence ID" value="MBO8458547.1"/>
    <property type="molecule type" value="Genomic_DNA"/>
</dbReference>
<dbReference type="PANTHER" id="PTHR39201">
    <property type="entry name" value="EXPORTED PROTEIN-RELATED"/>
    <property type="match status" value="1"/>
</dbReference>
<dbReference type="AlphaFoldDB" id="A0A9D9HRB1"/>